<reference evidence="5" key="1">
    <citation type="submission" date="2016-10" db="EMBL/GenBank/DDBJ databases">
        <authorList>
            <person name="Varghese N."/>
            <person name="Submissions S."/>
        </authorList>
    </citation>
    <scope>NUCLEOTIDE SEQUENCE [LARGE SCALE GENOMIC DNA]</scope>
    <source>
        <strain evidence="5">ATCC 25963</strain>
    </source>
</reference>
<gene>
    <name evidence="4" type="ORF">SAMN02745121_06135</name>
</gene>
<dbReference type="SUPFAM" id="SSF53686">
    <property type="entry name" value="Tryptophan synthase beta subunit-like PLP-dependent enzymes"/>
    <property type="match status" value="1"/>
</dbReference>
<evidence type="ECO:0000259" key="3">
    <source>
        <dbReference type="Pfam" id="PF00291"/>
    </source>
</evidence>
<dbReference type="InterPro" id="IPR036052">
    <property type="entry name" value="TrpB-like_PALP_sf"/>
</dbReference>
<keyword evidence="2" id="KW-0663">Pyridoxal phosphate</keyword>
<name>A0A1I2EN51_9BACT</name>
<comment type="cofactor">
    <cofactor evidence="1">
        <name>pyridoxal 5'-phosphate</name>
        <dbReference type="ChEBI" id="CHEBI:597326"/>
    </cofactor>
</comment>
<evidence type="ECO:0000313" key="5">
    <source>
        <dbReference type="Proteomes" id="UP000199400"/>
    </source>
</evidence>
<dbReference type="Proteomes" id="UP000199400">
    <property type="component" value="Unassembled WGS sequence"/>
</dbReference>
<dbReference type="Pfam" id="PF00291">
    <property type="entry name" value="PALP"/>
    <property type="match status" value="1"/>
</dbReference>
<protein>
    <submittedName>
        <fullName evidence="4">Threonine synthase</fullName>
    </submittedName>
</protein>
<dbReference type="InterPro" id="IPR001926">
    <property type="entry name" value="TrpB-like_PALP"/>
</dbReference>
<dbReference type="Gene3D" id="3.40.50.1100">
    <property type="match status" value="2"/>
</dbReference>
<feature type="domain" description="Tryptophan synthase beta chain-like PALP" evidence="3">
    <location>
        <begin position="56"/>
        <end position="299"/>
    </location>
</feature>
<evidence type="ECO:0000256" key="2">
    <source>
        <dbReference type="ARBA" id="ARBA00022898"/>
    </source>
</evidence>
<proteinExistence type="predicted"/>
<keyword evidence="5" id="KW-1185">Reference proteome</keyword>
<organism evidence="4 5">
    <name type="scientific">Nannocystis exedens</name>
    <dbReference type="NCBI Taxonomy" id="54"/>
    <lineage>
        <taxon>Bacteria</taxon>
        <taxon>Pseudomonadati</taxon>
        <taxon>Myxococcota</taxon>
        <taxon>Polyangia</taxon>
        <taxon>Nannocystales</taxon>
        <taxon>Nannocystaceae</taxon>
        <taxon>Nannocystis</taxon>
    </lineage>
</organism>
<dbReference type="EMBL" id="FOMX01000023">
    <property type="protein sequence ID" value="SFE93878.1"/>
    <property type="molecule type" value="Genomic_DNA"/>
</dbReference>
<evidence type="ECO:0000313" key="4">
    <source>
        <dbReference type="EMBL" id="SFE93878.1"/>
    </source>
</evidence>
<dbReference type="STRING" id="54.SAMN02745121_06135"/>
<dbReference type="AlphaFoldDB" id="A0A1I2EN51"/>
<evidence type="ECO:0000256" key="1">
    <source>
        <dbReference type="ARBA" id="ARBA00001933"/>
    </source>
</evidence>
<sequence>MIDRRFPASQSLLLRYHKVLAVPGLAVDLALEDLEPCSHGEGATTFALAGSGDREVIVCDESSRMCTGTYKALDACVTVALLRRANVRQVVASSGGNLSAALATYAGRAGLEAFLFQPRRTLYKQRGDHFGATVHLIAVDLPEPEVKRLARGFAERFGLAHVPDVRWRLAASAVRAMFVLESAAELGRVDCLAQTVCAGFGPAGIYQCFAALRRHGLLRRSDVPRFLGFQQEANAPIVRAWQAGEPALAREHVRPEPDRYLEPGLYNTDPAREYARLAALLREVGGEMLALTEADQARHQAPLLARMQAAGFEFSRLPGTDEVVEKTGLLTGIGVLKAIDEGRVTAGERALLMLTGGVRELAGAAPPSPALVIDASRSEAEWLDELGRRFGLATCARARA</sequence>
<accession>A0A1I2EN51</accession>